<comment type="caution">
    <text evidence="1">The sequence shown here is derived from an EMBL/GenBank/DDBJ whole genome shotgun (WGS) entry which is preliminary data.</text>
</comment>
<protein>
    <submittedName>
        <fullName evidence="1">Uncharacterized protein</fullName>
    </submittedName>
</protein>
<sequence length="59" mass="6774">MQLWGKLIQSYGEAYYVALDTTSKTGRYDRSFALRTAFPSSSNLRQFKNRISKIYLGSS</sequence>
<dbReference type="AlphaFoldDB" id="A0A9P0NVC0"/>
<evidence type="ECO:0000313" key="2">
    <source>
        <dbReference type="Proteomes" id="UP001152888"/>
    </source>
</evidence>
<evidence type="ECO:0000313" key="1">
    <source>
        <dbReference type="EMBL" id="CAH1955545.1"/>
    </source>
</evidence>
<keyword evidence="2" id="KW-1185">Reference proteome</keyword>
<dbReference type="Proteomes" id="UP001152888">
    <property type="component" value="Unassembled WGS sequence"/>
</dbReference>
<dbReference type="EMBL" id="CAKOFQ010006661">
    <property type="protein sequence ID" value="CAH1955545.1"/>
    <property type="molecule type" value="Genomic_DNA"/>
</dbReference>
<dbReference type="OrthoDB" id="7480422at2759"/>
<organism evidence="1 2">
    <name type="scientific">Acanthoscelides obtectus</name>
    <name type="common">Bean weevil</name>
    <name type="synonym">Bruchus obtectus</name>
    <dbReference type="NCBI Taxonomy" id="200917"/>
    <lineage>
        <taxon>Eukaryota</taxon>
        <taxon>Metazoa</taxon>
        <taxon>Ecdysozoa</taxon>
        <taxon>Arthropoda</taxon>
        <taxon>Hexapoda</taxon>
        <taxon>Insecta</taxon>
        <taxon>Pterygota</taxon>
        <taxon>Neoptera</taxon>
        <taxon>Endopterygota</taxon>
        <taxon>Coleoptera</taxon>
        <taxon>Polyphaga</taxon>
        <taxon>Cucujiformia</taxon>
        <taxon>Chrysomeloidea</taxon>
        <taxon>Chrysomelidae</taxon>
        <taxon>Bruchinae</taxon>
        <taxon>Bruchini</taxon>
        <taxon>Acanthoscelides</taxon>
    </lineage>
</organism>
<accession>A0A9P0NVC0</accession>
<name>A0A9P0NVC0_ACAOB</name>
<proteinExistence type="predicted"/>
<gene>
    <name evidence="1" type="ORF">ACAOBT_LOCUS1110</name>
</gene>
<reference evidence="1" key="1">
    <citation type="submission" date="2022-03" db="EMBL/GenBank/DDBJ databases">
        <authorList>
            <person name="Sayadi A."/>
        </authorList>
    </citation>
    <scope>NUCLEOTIDE SEQUENCE</scope>
</reference>